<dbReference type="GO" id="GO:0005634">
    <property type="term" value="C:nucleus"/>
    <property type="evidence" value="ECO:0007669"/>
    <property type="project" value="UniProtKB-SubCell"/>
</dbReference>
<dbReference type="OrthoDB" id="10065080at2759"/>
<feature type="region of interest" description="Disordered" evidence="4">
    <location>
        <begin position="365"/>
        <end position="423"/>
    </location>
</feature>
<dbReference type="EMBL" id="CAJFCW020000005">
    <property type="protein sequence ID" value="CAG9117944.1"/>
    <property type="molecule type" value="Genomic_DNA"/>
</dbReference>
<feature type="region of interest" description="Disordered" evidence="4">
    <location>
        <begin position="108"/>
        <end position="152"/>
    </location>
</feature>
<sequence length="423" mass="45812">MLASSQKSQTPQNPPPNSQITAAQLQALAMGLAAPLPGFASPPSLLQNMAAKNGQKQHCYLCDYPRMPWAMCHDYAEVVCRGCVNYEGAEKIEAVIETARKMKQIHEVTSQLEVSSNSSTSPPIHNNNNNPPKPMKESPKPQPKPTVFPQNTVPSVLPQLPNLAQFGQDFYAQQRLLGMTRSLANGQIDDLQMAQLRQLLPFLPQPLLGNGLPNATNGFANLGSLPMVNRKRNHTDEVKSDVYSKLHKADTTAFSPTSPQNAVRPQPLPSSQPIYRCVGCNERLEDTHFVQCPSVSQHKFCFDCSKNAIKKQVGTAEIYCPSGERCPLQASKLPWTFMANEINTILGDDYVKFALEREQLGLLPAGLGMPQTRQGAGVSSSSNGQSTSLSKDGTAETSRSSSVSALSSPNSTGGSQLHSAAKE</sequence>
<dbReference type="PANTHER" id="PTHR10816">
    <property type="entry name" value="MYELIN TRANSCRIPTION FACTOR 1-RELATED"/>
    <property type="match status" value="1"/>
</dbReference>
<dbReference type="Proteomes" id="UP000614601">
    <property type="component" value="Unassembled WGS sequence"/>
</dbReference>
<organism evidence="7 8">
    <name type="scientific">Bursaphelenchus okinawaensis</name>
    <dbReference type="NCBI Taxonomy" id="465554"/>
    <lineage>
        <taxon>Eukaryota</taxon>
        <taxon>Metazoa</taxon>
        <taxon>Ecdysozoa</taxon>
        <taxon>Nematoda</taxon>
        <taxon>Chromadorea</taxon>
        <taxon>Rhabditida</taxon>
        <taxon>Tylenchina</taxon>
        <taxon>Tylenchomorpha</taxon>
        <taxon>Aphelenchoidea</taxon>
        <taxon>Aphelenchoididae</taxon>
        <taxon>Bursaphelenchus</taxon>
    </lineage>
</organism>
<dbReference type="Gene3D" id="1.10.10.1580">
    <property type="entry name" value="Interferon regulatory factor 2-binding protein"/>
    <property type="match status" value="1"/>
</dbReference>
<gene>
    <name evidence="7" type="ORF">BOKJ2_LOCUS10235</name>
</gene>
<dbReference type="Pfam" id="PF25454">
    <property type="entry name" value="zf-C3HC4_IRF-2BP1_2"/>
    <property type="match status" value="1"/>
</dbReference>
<dbReference type="PANTHER" id="PTHR10816:SF19">
    <property type="entry name" value="PROTEIN INTERACTING WITH TTK69 AND SIN3A, ISOFORM D"/>
    <property type="match status" value="1"/>
</dbReference>
<evidence type="ECO:0000259" key="5">
    <source>
        <dbReference type="Pfam" id="PF11261"/>
    </source>
</evidence>
<feature type="domain" description="Interferon regulatory factor 2-binding protein 1/2-like C3HC4 zinc finger" evidence="6">
    <location>
        <begin position="276"/>
        <end position="346"/>
    </location>
</feature>
<dbReference type="EMBL" id="CAJFDH010000005">
    <property type="protein sequence ID" value="CAD5223465.1"/>
    <property type="molecule type" value="Genomic_DNA"/>
</dbReference>
<evidence type="ECO:0000259" key="6">
    <source>
        <dbReference type="Pfam" id="PF25454"/>
    </source>
</evidence>
<feature type="compositionally biased region" description="Low complexity" evidence="4">
    <location>
        <begin position="398"/>
        <end position="411"/>
    </location>
</feature>
<evidence type="ECO:0000256" key="4">
    <source>
        <dbReference type="SAM" id="MobiDB-lite"/>
    </source>
</evidence>
<reference evidence="7" key="1">
    <citation type="submission" date="2020-09" db="EMBL/GenBank/DDBJ databases">
        <authorList>
            <person name="Kikuchi T."/>
        </authorList>
    </citation>
    <scope>NUCLEOTIDE SEQUENCE</scope>
    <source>
        <strain evidence="7">SH1</strain>
    </source>
</reference>
<evidence type="ECO:0000256" key="3">
    <source>
        <dbReference type="ARBA" id="ARBA00023242"/>
    </source>
</evidence>
<evidence type="ECO:0000256" key="1">
    <source>
        <dbReference type="ARBA" id="ARBA00004123"/>
    </source>
</evidence>
<proteinExistence type="inferred from homology"/>
<dbReference type="GO" id="GO:0003714">
    <property type="term" value="F:transcription corepressor activity"/>
    <property type="evidence" value="ECO:0007669"/>
    <property type="project" value="TreeGrafter"/>
</dbReference>
<feature type="compositionally biased region" description="Low complexity" evidence="4">
    <location>
        <begin position="115"/>
        <end position="130"/>
    </location>
</feature>
<evidence type="ECO:0008006" key="9">
    <source>
        <dbReference type="Google" id="ProtNLM"/>
    </source>
</evidence>
<evidence type="ECO:0000313" key="7">
    <source>
        <dbReference type="EMBL" id="CAD5223465.1"/>
    </source>
</evidence>
<evidence type="ECO:0000313" key="8">
    <source>
        <dbReference type="Proteomes" id="UP000614601"/>
    </source>
</evidence>
<name>A0A811L2Y8_9BILA</name>
<dbReference type="Proteomes" id="UP000783686">
    <property type="component" value="Unassembled WGS sequence"/>
</dbReference>
<dbReference type="Pfam" id="PF11261">
    <property type="entry name" value="IRF-2BP1_2"/>
    <property type="match status" value="1"/>
</dbReference>
<dbReference type="GO" id="GO:0006357">
    <property type="term" value="P:regulation of transcription by RNA polymerase II"/>
    <property type="evidence" value="ECO:0007669"/>
    <property type="project" value="TreeGrafter"/>
</dbReference>
<comment type="subcellular location">
    <subcellularLocation>
        <location evidence="1">Nucleus</location>
    </subcellularLocation>
</comment>
<dbReference type="AlphaFoldDB" id="A0A811L2Y8"/>
<keyword evidence="8" id="KW-1185">Reference proteome</keyword>
<comment type="caution">
    <text evidence="7">The sequence shown here is derived from an EMBL/GenBank/DDBJ whole genome shotgun (WGS) entry which is preliminary data.</text>
</comment>
<feature type="compositionally biased region" description="Polar residues" evidence="4">
    <location>
        <begin position="412"/>
        <end position="423"/>
    </location>
</feature>
<comment type="similarity">
    <text evidence="2">Belongs to the IRF2BP family.</text>
</comment>
<feature type="compositionally biased region" description="Low complexity" evidence="4">
    <location>
        <begin position="379"/>
        <end position="390"/>
    </location>
</feature>
<dbReference type="InterPro" id="IPR057414">
    <property type="entry name" value="Zf-C3HC4_IRF-2BP1_2"/>
</dbReference>
<accession>A0A811L2Y8</accession>
<dbReference type="InterPro" id="IPR022750">
    <property type="entry name" value="IRF-2BP1_2-like_Znf"/>
</dbReference>
<dbReference type="InterPro" id="IPR044882">
    <property type="entry name" value="I2BP1/2_C3HC4-RING_sf"/>
</dbReference>
<keyword evidence="3" id="KW-0539">Nucleus</keyword>
<feature type="domain" description="Interferon regulatory factor 2-binding protein 1/2-like zinc finger" evidence="5">
    <location>
        <begin position="56"/>
        <end position="106"/>
    </location>
</feature>
<dbReference type="FunFam" id="1.10.10.1580:FF:000001">
    <property type="entry name" value="interferon regulatory factor 2-binding protein 2"/>
    <property type="match status" value="1"/>
</dbReference>
<evidence type="ECO:0000256" key="2">
    <source>
        <dbReference type="ARBA" id="ARBA00010802"/>
    </source>
</evidence>
<dbReference type="SUPFAM" id="SSF57850">
    <property type="entry name" value="RING/U-box"/>
    <property type="match status" value="1"/>
</dbReference>
<protein>
    <recommendedName>
        <fullName evidence="9">IRF-2BP1_2 domain-containing protein</fullName>
    </recommendedName>
</protein>